<evidence type="ECO:0000259" key="3">
    <source>
        <dbReference type="SMART" id="SM00822"/>
    </source>
</evidence>
<feature type="non-terminal residue" evidence="4">
    <location>
        <position position="1"/>
    </location>
</feature>
<dbReference type="Gene3D" id="3.40.50.720">
    <property type="entry name" value="NAD(P)-binding Rossmann-like Domain"/>
    <property type="match status" value="1"/>
</dbReference>
<protein>
    <recommendedName>
        <fullName evidence="3">Ketoreductase domain-containing protein</fullName>
    </recommendedName>
</protein>
<organism evidence="4">
    <name type="scientific">marine metagenome</name>
    <dbReference type="NCBI Taxonomy" id="408172"/>
    <lineage>
        <taxon>unclassified sequences</taxon>
        <taxon>metagenomes</taxon>
        <taxon>ecological metagenomes</taxon>
    </lineage>
</organism>
<keyword evidence="2" id="KW-0560">Oxidoreductase</keyword>
<dbReference type="EMBL" id="UINC01230266">
    <property type="protein sequence ID" value="SVE62324.1"/>
    <property type="molecule type" value="Genomic_DNA"/>
</dbReference>
<dbReference type="PRINTS" id="PR00080">
    <property type="entry name" value="SDRFAMILY"/>
</dbReference>
<evidence type="ECO:0000256" key="2">
    <source>
        <dbReference type="ARBA" id="ARBA00023002"/>
    </source>
</evidence>
<dbReference type="PROSITE" id="PS00061">
    <property type="entry name" value="ADH_SHORT"/>
    <property type="match status" value="1"/>
</dbReference>
<dbReference type="Pfam" id="PF00106">
    <property type="entry name" value="adh_short"/>
    <property type="match status" value="1"/>
</dbReference>
<dbReference type="AlphaFoldDB" id="A0A383F0F2"/>
<proteinExistence type="inferred from homology"/>
<dbReference type="InterPro" id="IPR036291">
    <property type="entry name" value="NAD(P)-bd_dom_sf"/>
</dbReference>
<dbReference type="PRINTS" id="PR00081">
    <property type="entry name" value="GDHRDH"/>
</dbReference>
<comment type="similarity">
    <text evidence="1">Belongs to the short-chain dehydrogenases/reductases (SDR) family.</text>
</comment>
<feature type="domain" description="Ketoreductase" evidence="3">
    <location>
        <begin position="6"/>
        <end position="192"/>
    </location>
</feature>
<dbReference type="FunFam" id="3.40.50.720:FF:000173">
    <property type="entry name" value="3-oxoacyl-[acyl-carrier protein] reductase"/>
    <property type="match status" value="1"/>
</dbReference>
<name>A0A383F0F2_9ZZZZ</name>
<evidence type="ECO:0000313" key="4">
    <source>
        <dbReference type="EMBL" id="SVE62324.1"/>
    </source>
</evidence>
<dbReference type="SMART" id="SM00822">
    <property type="entry name" value="PKS_KR"/>
    <property type="match status" value="1"/>
</dbReference>
<dbReference type="InterPro" id="IPR002347">
    <property type="entry name" value="SDR_fam"/>
</dbReference>
<evidence type="ECO:0000256" key="1">
    <source>
        <dbReference type="ARBA" id="ARBA00006484"/>
    </source>
</evidence>
<dbReference type="PANTHER" id="PTHR42760">
    <property type="entry name" value="SHORT-CHAIN DEHYDROGENASES/REDUCTASES FAMILY MEMBER"/>
    <property type="match status" value="1"/>
</dbReference>
<feature type="non-terminal residue" evidence="4">
    <location>
        <position position="222"/>
    </location>
</feature>
<dbReference type="SUPFAM" id="SSF51735">
    <property type="entry name" value="NAD(P)-binding Rossmann-fold domains"/>
    <property type="match status" value="1"/>
</dbReference>
<sequence>VNLQSKIALITGASQGLGAATARTLHAAGCRVALNHPGTGQTADDAEAIAAELNASRPDSAHAVACDVSEANAVQVMMADLKNDWGGIDFLINNAGIIRDRTMTKMSSEEWRAVMDVNLDGVFHTSKYGLEIMRDNGAIVSLGSIAGIVGFFGQANYAAAKAGVMAMMRVLSRECARRNIRANAVAPGVADTPMAATIPENVRVDMLKQIPLDRFGTPGEVA</sequence>
<gene>
    <name evidence="4" type="ORF">METZ01_LOCUS515178</name>
</gene>
<dbReference type="InterPro" id="IPR057326">
    <property type="entry name" value="KR_dom"/>
</dbReference>
<dbReference type="GO" id="GO:0016616">
    <property type="term" value="F:oxidoreductase activity, acting on the CH-OH group of donors, NAD or NADP as acceptor"/>
    <property type="evidence" value="ECO:0007669"/>
    <property type="project" value="TreeGrafter"/>
</dbReference>
<reference evidence="4" key="1">
    <citation type="submission" date="2018-05" db="EMBL/GenBank/DDBJ databases">
        <authorList>
            <person name="Lanie J.A."/>
            <person name="Ng W.-L."/>
            <person name="Kazmierczak K.M."/>
            <person name="Andrzejewski T.M."/>
            <person name="Davidsen T.M."/>
            <person name="Wayne K.J."/>
            <person name="Tettelin H."/>
            <person name="Glass J.I."/>
            <person name="Rusch D."/>
            <person name="Podicherti R."/>
            <person name="Tsui H.-C.T."/>
            <person name="Winkler M.E."/>
        </authorList>
    </citation>
    <scope>NUCLEOTIDE SEQUENCE</scope>
</reference>
<dbReference type="GO" id="GO:0030497">
    <property type="term" value="P:fatty acid elongation"/>
    <property type="evidence" value="ECO:0007669"/>
    <property type="project" value="TreeGrafter"/>
</dbReference>
<dbReference type="InterPro" id="IPR020904">
    <property type="entry name" value="Sc_DH/Rdtase_CS"/>
</dbReference>
<accession>A0A383F0F2</accession>
<dbReference type="PANTHER" id="PTHR42760:SF135">
    <property type="entry name" value="BLL7886 PROTEIN"/>
    <property type="match status" value="1"/>
</dbReference>